<evidence type="ECO:0000313" key="3">
    <source>
        <dbReference type="Proteomes" id="UP000245390"/>
    </source>
</evidence>
<evidence type="ECO:0000313" key="2">
    <source>
        <dbReference type="EMBL" id="PWK55514.1"/>
    </source>
</evidence>
<gene>
    <name evidence="2" type="ORF">C8D95_107180</name>
</gene>
<organism evidence="2 3">
    <name type="scientific">Silicimonas algicola</name>
    <dbReference type="NCBI Taxonomy" id="1826607"/>
    <lineage>
        <taxon>Bacteria</taxon>
        <taxon>Pseudomonadati</taxon>
        <taxon>Pseudomonadota</taxon>
        <taxon>Alphaproteobacteria</taxon>
        <taxon>Rhodobacterales</taxon>
        <taxon>Paracoccaceae</taxon>
    </lineage>
</organism>
<dbReference type="EMBL" id="QGGV01000007">
    <property type="protein sequence ID" value="PWK55514.1"/>
    <property type="molecule type" value="Genomic_DNA"/>
</dbReference>
<name>A0A316G3J5_9RHOB</name>
<reference evidence="2 3" key="1">
    <citation type="submission" date="2018-05" db="EMBL/GenBank/DDBJ databases">
        <title>Genomic Encyclopedia of Type Strains, Phase IV (KMG-IV): sequencing the most valuable type-strain genomes for metagenomic binning, comparative biology and taxonomic classification.</title>
        <authorList>
            <person name="Goeker M."/>
        </authorList>
    </citation>
    <scope>NUCLEOTIDE SEQUENCE [LARGE SCALE GENOMIC DNA]</scope>
    <source>
        <strain evidence="2 3">DSM 103371</strain>
    </source>
</reference>
<protein>
    <submittedName>
        <fullName evidence="2">Uncharacterized protein</fullName>
    </submittedName>
</protein>
<dbReference type="AlphaFoldDB" id="A0A316G3J5"/>
<evidence type="ECO:0000256" key="1">
    <source>
        <dbReference type="SAM" id="MobiDB-lite"/>
    </source>
</evidence>
<sequence>MNFRDLTARAVAAIKRKPVESAKTPLKGKESRAAGNEVPAKSKTS</sequence>
<keyword evidence="3" id="KW-1185">Reference proteome</keyword>
<comment type="caution">
    <text evidence="2">The sequence shown here is derived from an EMBL/GenBank/DDBJ whole genome shotgun (WGS) entry which is preliminary data.</text>
</comment>
<accession>A0A316G3J5</accession>
<feature type="region of interest" description="Disordered" evidence="1">
    <location>
        <begin position="19"/>
        <end position="45"/>
    </location>
</feature>
<dbReference type="Proteomes" id="UP000245390">
    <property type="component" value="Unassembled WGS sequence"/>
</dbReference>
<proteinExistence type="predicted"/>